<reference evidence="1 2" key="1">
    <citation type="journal article" date="2009" name="Nature">
        <title>Evolution of pathogenicity and sexual reproduction in eight Candida genomes.</title>
        <authorList>
            <person name="Butler G."/>
            <person name="Rasmussen M.D."/>
            <person name="Lin M.F."/>
            <person name="Santos M.A."/>
            <person name="Sakthikumar S."/>
            <person name="Munro C.A."/>
            <person name="Rheinbay E."/>
            <person name="Grabherr M."/>
            <person name="Forche A."/>
            <person name="Reedy J.L."/>
            <person name="Agrafioti I."/>
            <person name="Arnaud M.B."/>
            <person name="Bates S."/>
            <person name="Brown A.J."/>
            <person name="Brunke S."/>
            <person name="Costanzo M.C."/>
            <person name="Fitzpatrick D.A."/>
            <person name="de Groot P.W."/>
            <person name="Harris D."/>
            <person name="Hoyer L.L."/>
            <person name="Hube B."/>
            <person name="Klis F.M."/>
            <person name="Kodira C."/>
            <person name="Lennard N."/>
            <person name="Logue M.E."/>
            <person name="Martin R."/>
            <person name="Neiman A.M."/>
            <person name="Nikolaou E."/>
            <person name="Quail M.A."/>
            <person name="Quinn J."/>
            <person name="Santos M.C."/>
            <person name="Schmitzberger F.F."/>
            <person name="Sherlock G."/>
            <person name="Shah P."/>
            <person name="Silverstein K.A."/>
            <person name="Skrzypek M.S."/>
            <person name="Soll D."/>
            <person name="Staggs R."/>
            <person name="Stansfield I."/>
            <person name="Stumpf M.P."/>
            <person name="Sudbery P.E."/>
            <person name="Srikantha T."/>
            <person name="Zeng Q."/>
            <person name="Berman J."/>
            <person name="Berriman M."/>
            <person name="Heitman J."/>
            <person name="Gow N.A."/>
            <person name="Lorenz M.C."/>
            <person name="Birren B.W."/>
            <person name="Kellis M."/>
            <person name="Cuomo C.A."/>
        </authorList>
    </citation>
    <scope>NUCLEOTIDE SEQUENCE [LARGE SCALE GENOMIC DNA]</scope>
    <source>
        <strain evidence="2">ATCC MYA-3404 / T1</strain>
    </source>
</reference>
<dbReference type="RefSeq" id="XP_002549997.1">
    <property type="nucleotide sequence ID" value="XM_002549951.1"/>
</dbReference>
<evidence type="ECO:0000313" key="1">
    <source>
        <dbReference type="EMBL" id="EER31512.1"/>
    </source>
</evidence>
<keyword evidence="2" id="KW-1185">Reference proteome</keyword>
<proteinExistence type="predicted"/>
<dbReference type="InterPro" id="IPR035979">
    <property type="entry name" value="RBD_domain_sf"/>
</dbReference>
<name>C5ME02_CANTT</name>
<dbReference type="AlphaFoldDB" id="C5ME02"/>
<accession>C5ME02</accession>
<dbReference type="GeneID" id="8298845"/>
<dbReference type="eggNOG" id="ENOG502RQKN">
    <property type="taxonomic scope" value="Eukaryota"/>
</dbReference>
<evidence type="ECO:0000313" key="2">
    <source>
        <dbReference type="Proteomes" id="UP000002037"/>
    </source>
</evidence>
<organism evidence="1 2">
    <name type="scientific">Candida tropicalis (strain ATCC MYA-3404 / T1)</name>
    <name type="common">Yeast</name>
    <dbReference type="NCBI Taxonomy" id="294747"/>
    <lineage>
        <taxon>Eukaryota</taxon>
        <taxon>Fungi</taxon>
        <taxon>Dikarya</taxon>
        <taxon>Ascomycota</taxon>
        <taxon>Saccharomycotina</taxon>
        <taxon>Pichiomycetes</taxon>
        <taxon>Debaryomycetaceae</taxon>
        <taxon>Candida/Lodderomyces clade</taxon>
        <taxon>Candida</taxon>
    </lineage>
</organism>
<protein>
    <submittedName>
        <fullName evidence="1">Uncharacterized protein</fullName>
    </submittedName>
</protein>
<dbReference type="KEGG" id="ctp:CTRG_04294"/>
<dbReference type="VEuPathDB" id="FungiDB:CTRG_04294"/>
<gene>
    <name evidence="1" type="ORF">CTRG_04294</name>
</gene>
<sequence>MIKYIITSNINNTLKQLLPQLPQLTYINSTEPTLLLNIPGLDHHAVNYEYLTNLQQILDCIQNKNEVIVIENLSKYNLDEYLLVELFKKLSDLEYCYLVDNRKIGFIELMTDDVIFV</sequence>
<dbReference type="HOGENOM" id="CLU_2108678_0_0_1"/>
<dbReference type="OrthoDB" id="4020293at2759"/>
<dbReference type="EMBL" id="GG692400">
    <property type="protein sequence ID" value="EER31512.1"/>
    <property type="molecule type" value="Genomic_DNA"/>
</dbReference>
<dbReference type="SUPFAM" id="SSF54928">
    <property type="entry name" value="RNA-binding domain, RBD"/>
    <property type="match status" value="1"/>
</dbReference>
<dbReference type="Proteomes" id="UP000002037">
    <property type="component" value="Unassembled WGS sequence"/>
</dbReference>
<dbReference type="GO" id="GO:0003676">
    <property type="term" value="F:nucleic acid binding"/>
    <property type="evidence" value="ECO:0007669"/>
    <property type="project" value="InterPro"/>
</dbReference>